<protein>
    <submittedName>
        <fullName evidence="1">Uncharacterized protein</fullName>
    </submittedName>
</protein>
<dbReference type="RefSeq" id="WP_307226316.1">
    <property type="nucleotide sequence ID" value="NZ_JAUSTT010000002.1"/>
</dbReference>
<dbReference type="Proteomes" id="UP001223586">
    <property type="component" value="Unassembled WGS sequence"/>
</dbReference>
<dbReference type="EMBL" id="JAUSTT010000002">
    <property type="protein sequence ID" value="MDQ0174659.1"/>
    <property type="molecule type" value="Genomic_DNA"/>
</dbReference>
<comment type="caution">
    <text evidence="1">The sequence shown here is derived from an EMBL/GenBank/DDBJ whole genome shotgun (WGS) entry which is preliminary data.</text>
</comment>
<name>A0ABT9WN48_9BACI</name>
<organism evidence="1 2">
    <name type="scientific">Bacillus chungangensis</name>
    <dbReference type="NCBI Taxonomy" id="587633"/>
    <lineage>
        <taxon>Bacteria</taxon>
        <taxon>Bacillati</taxon>
        <taxon>Bacillota</taxon>
        <taxon>Bacilli</taxon>
        <taxon>Bacillales</taxon>
        <taxon>Bacillaceae</taxon>
        <taxon>Bacillus</taxon>
    </lineage>
</organism>
<accession>A0ABT9WN48</accession>
<reference evidence="1 2" key="1">
    <citation type="submission" date="2023-07" db="EMBL/GenBank/DDBJ databases">
        <title>Genomic Encyclopedia of Type Strains, Phase IV (KMG-IV): sequencing the most valuable type-strain genomes for metagenomic binning, comparative biology and taxonomic classification.</title>
        <authorList>
            <person name="Goeker M."/>
        </authorList>
    </citation>
    <scope>NUCLEOTIDE SEQUENCE [LARGE SCALE GENOMIC DNA]</scope>
    <source>
        <strain evidence="1 2">DSM 23837</strain>
    </source>
</reference>
<keyword evidence="2" id="KW-1185">Reference proteome</keyword>
<proteinExistence type="predicted"/>
<evidence type="ECO:0000313" key="1">
    <source>
        <dbReference type="EMBL" id="MDQ0174659.1"/>
    </source>
</evidence>
<gene>
    <name evidence="1" type="ORF">J2S08_000492</name>
</gene>
<evidence type="ECO:0000313" key="2">
    <source>
        <dbReference type="Proteomes" id="UP001223586"/>
    </source>
</evidence>
<sequence length="154" mass="16677">MMIFTVVFTPILASAAAANNEQENVATSEQIVAMAKELAYIFTEIAVTDESTGLYVIDEQALNNSPYSENEKEGIVAVVEYMNDQSSFTIYSNAFKRCWSQAVGIAGDALDEFLEYVKNKQWIAAAGVLALAGIAIKPISIFIFSLTCGATPVE</sequence>